<protein>
    <submittedName>
        <fullName evidence="1">Uncharacterized protein</fullName>
    </submittedName>
</protein>
<accession>A0A0F9HGL4</accession>
<proteinExistence type="predicted"/>
<dbReference type="AlphaFoldDB" id="A0A0F9HGL4"/>
<comment type="caution">
    <text evidence="1">The sequence shown here is derived from an EMBL/GenBank/DDBJ whole genome shotgun (WGS) entry which is preliminary data.</text>
</comment>
<feature type="non-terminal residue" evidence="1">
    <location>
        <position position="26"/>
    </location>
</feature>
<organism evidence="1">
    <name type="scientific">marine sediment metagenome</name>
    <dbReference type="NCBI Taxonomy" id="412755"/>
    <lineage>
        <taxon>unclassified sequences</taxon>
        <taxon>metagenomes</taxon>
        <taxon>ecological metagenomes</taxon>
    </lineage>
</organism>
<reference evidence="1" key="1">
    <citation type="journal article" date="2015" name="Nature">
        <title>Complex archaea that bridge the gap between prokaryotes and eukaryotes.</title>
        <authorList>
            <person name="Spang A."/>
            <person name="Saw J.H."/>
            <person name="Jorgensen S.L."/>
            <person name="Zaremba-Niedzwiedzka K."/>
            <person name="Martijn J."/>
            <person name="Lind A.E."/>
            <person name="van Eijk R."/>
            <person name="Schleper C."/>
            <person name="Guy L."/>
            <person name="Ettema T.J."/>
        </authorList>
    </citation>
    <scope>NUCLEOTIDE SEQUENCE</scope>
</reference>
<name>A0A0F9HGL4_9ZZZZ</name>
<dbReference type="EMBL" id="LAZR01015117">
    <property type="protein sequence ID" value="KKM14571.1"/>
    <property type="molecule type" value="Genomic_DNA"/>
</dbReference>
<gene>
    <name evidence="1" type="ORF">LCGC14_1704860</name>
</gene>
<sequence>MSRKRKYFNQGFDACWDYVRTALYKT</sequence>
<evidence type="ECO:0000313" key="1">
    <source>
        <dbReference type="EMBL" id="KKM14571.1"/>
    </source>
</evidence>